<gene>
    <name evidence="1" type="ORF">S12H4_20952</name>
</gene>
<organism evidence="1">
    <name type="scientific">marine sediment metagenome</name>
    <dbReference type="NCBI Taxonomy" id="412755"/>
    <lineage>
        <taxon>unclassified sequences</taxon>
        <taxon>metagenomes</taxon>
        <taxon>ecological metagenomes</taxon>
    </lineage>
</organism>
<accession>X1SVY6</accession>
<comment type="caution">
    <text evidence="1">The sequence shown here is derived from an EMBL/GenBank/DDBJ whole genome shotgun (WGS) entry which is preliminary data.</text>
</comment>
<evidence type="ECO:0000313" key="1">
    <source>
        <dbReference type="EMBL" id="GAI79475.1"/>
    </source>
</evidence>
<dbReference type="AlphaFoldDB" id="X1SVY6"/>
<proteinExistence type="predicted"/>
<reference evidence="1" key="1">
    <citation type="journal article" date="2014" name="Front. Microbiol.">
        <title>High frequency of phylogenetically diverse reductive dehalogenase-homologous genes in deep subseafloor sedimentary metagenomes.</title>
        <authorList>
            <person name="Kawai M."/>
            <person name="Futagami T."/>
            <person name="Toyoda A."/>
            <person name="Takaki Y."/>
            <person name="Nishi S."/>
            <person name="Hori S."/>
            <person name="Arai W."/>
            <person name="Tsubouchi T."/>
            <person name="Morono Y."/>
            <person name="Uchiyama I."/>
            <person name="Ito T."/>
            <person name="Fujiyama A."/>
            <person name="Inagaki F."/>
            <person name="Takami H."/>
        </authorList>
    </citation>
    <scope>NUCLEOTIDE SEQUENCE</scope>
    <source>
        <strain evidence="1">Expedition CK06-06</strain>
    </source>
</reference>
<protein>
    <submittedName>
        <fullName evidence="1">Uncharacterized protein</fullName>
    </submittedName>
</protein>
<name>X1SVY6_9ZZZZ</name>
<feature type="non-terminal residue" evidence="1">
    <location>
        <position position="1"/>
    </location>
</feature>
<dbReference type="EMBL" id="BARW01010700">
    <property type="protein sequence ID" value="GAI79475.1"/>
    <property type="molecule type" value="Genomic_DNA"/>
</dbReference>
<sequence length="97" mass="10603">NCPWSQRAVSIFYRSSEEASTFAEEASARIATDGTGGAFVVWLERDPEVISGSAFLMNVLRLSEGGEIIWQKRNLPGVLVGYDMFVVADNNGNALVF</sequence>